<keyword evidence="3" id="KW-1185">Reference proteome</keyword>
<dbReference type="PANTHER" id="PTHR21310:SF15">
    <property type="entry name" value="AMINOGLYCOSIDE PHOSPHOTRANSFERASE DOMAIN-CONTAINING PROTEIN"/>
    <property type="match status" value="1"/>
</dbReference>
<dbReference type="GO" id="GO:0016740">
    <property type="term" value="F:transferase activity"/>
    <property type="evidence" value="ECO:0007669"/>
    <property type="project" value="UniProtKB-KW"/>
</dbReference>
<protein>
    <submittedName>
        <fullName evidence="2">Aminoglycoside phosphotransferase</fullName>
    </submittedName>
</protein>
<evidence type="ECO:0000313" key="3">
    <source>
        <dbReference type="Proteomes" id="UP000002071"/>
    </source>
</evidence>
<dbReference type="STRING" id="519442.Huta_2466"/>
<organism evidence="2 3">
    <name type="scientific">Halorhabdus utahensis (strain DSM 12940 / JCM 11049 / AX-2)</name>
    <dbReference type="NCBI Taxonomy" id="519442"/>
    <lineage>
        <taxon>Archaea</taxon>
        <taxon>Methanobacteriati</taxon>
        <taxon>Methanobacteriota</taxon>
        <taxon>Stenosarchaea group</taxon>
        <taxon>Halobacteria</taxon>
        <taxon>Halobacteriales</taxon>
        <taxon>Haloarculaceae</taxon>
        <taxon>Halorhabdus</taxon>
    </lineage>
</organism>
<proteinExistence type="predicted"/>
<feature type="domain" description="Aminoglycoside phosphotransferase" evidence="1">
    <location>
        <begin position="44"/>
        <end position="277"/>
    </location>
</feature>
<dbReference type="GeneID" id="8384768"/>
<name>C7NMJ1_HALUD</name>
<dbReference type="EMBL" id="CP001687">
    <property type="protein sequence ID" value="ACV12630.1"/>
    <property type="molecule type" value="Genomic_DNA"/>
</dbReference>
<dbReference type="eggNOG" id="arCOG04682">
    <property type="taxonomic scope" value="Archaea"/>
</dbReference>
<dbReference type="InterPro" id="IPR011009">
    <property type="entry name" value="Kinase-like_dom_sf"/>
</dbReference>
<dbReference type="InterPro" id="IPR041726">
    <property type="entry name" value="ACAD10_11_N"/>
</dbReference>
<dbReference type="SUPFAM" id="SSF56112">
    <property type="entry name" value="Protein kinase-like (PK-like)"/>
    <property type="match status" value="1"/>
</dbReference>
<dbReference type="AlphaFoldDB" id="C7NMJ1"/>
<dbReference type="Gene3D" id="3.90.1200.10">
    <property type="match status" value="1"/>
</dbReference>
<reference evidence="2 3" key="1">
    <citation type="journal article" date="2009" name="Stand. Genomic Sci.">
        <title>Complete genome sequence of Halorhabdus utahensis type strain (AX-2).</title>
        <authorList>
            <person name="Anderson I."/>
            <person name="Tindall B.J."/>
            <person name="Pomrenke H."/>
            <person name="Goker M."/>
            <person name="Lapidus A."/>
            <person name="Nolan M."/>
            <person name="Copeland A."/>
            <person name="Glavina Del Rio T."/>
            <person name="Chen F."/>
            <person name="Tice H."/>
            <person name="Cheng J.F."/>
            <person name="Lucas S."/>
            <person name="Chertkov O."/>
            <person name="Bruce D."/>
            <person name="Brettin T."/>
            <person name="Detter J.C."/>
            <person name="Han C."/>
            <person name="Goodwin L."/>
            <person name="Land M."/>
            <person name="Hauser L."/>
            <person name="Chang Y.J."/>
            <person name="Jeffries C.D."/>
            <person name="Pitluck S."/>
            <person name="Pati A."/>
            <person name="Mavromatis K."/>
            <person name="Ivanova N."/>
            <person name="Ovchinnikova G."/>
            <person name="Chen A."/>
            <person name="Palaniappan K."/>
            <person name="Chain P."/>
            <person name="Rohde M."/>
            <person name="Bristow J."/>
            <person name="Eisen J.A."/>
            <person name="Markowitz V."/>
            <person name="Hugenholtz P."/>
            <person name="Kyrpides N.C."/>
            <person name="Klenk H.P."/>
        </authorList>
    </citation>
    <scope>NUCLEOTIDE SEQUENCE [LARGE SCALE GENOMIC DNA]</scope>
    <source>
        <strain evidence="3">DSM 12940 / JCM 11049 / AX-2</strain>
    </source>
</reference>
<dbReference type="Pfam" id="PF01636">
    <property type="entry name" value="APH"/>
    <property type="match status" value="1"/>
</dbReference>
<dbReference type="OrthoDB" id="350437at2157"/>
<keyword evidence="2" id="KW-0808">Transferase</keyword>
<dbReference type="KEGG" id="hut:Huta_2466"/>
<evidence type="ECO:0000313" key="2">
    <source>
        <dbReference type="EMBL" id="ACV12630.1"/>
    </source>
</evidence>
<gene>
    <name evidence="2" type="ordered locus">Huta_2466</name>
</gene>
<accession>C7NMJ1</accession>
<dbReference type="RefSeq" id="WP_015790196.1">
    <property type="nucleotide sequence ID" value="NC_013158.1"/>
</dbReference>
<dbReference type="Proteomes" id="UP000002071">
    <property type="component" value="Chromosome"/>
</dbReference>
<evidence type="ECO:0000259" key="1">
    <source>
        <dbReference type="Pfam" id="PF01636"/>
    </source>
</evidence>
<dbReference type="InterPro" id="IPR051678">
    <property type="entry name" value="AGP_Transferase"/>
</dbReference>
<dbReference type="HOGENOM" id="CLU_820412_0_0_2"/>
<dbReference type="PANTHER" id="PTHR21310">
    <property type="entry name" value="AMINOGLYCOSIDE PHOSPHOTRANSFERASE-RELATED-RELATED"/>
    <property type="match status" value="1"/>
</dbReference>
<sequence>MSGAAEIIEAILGESGPDYESYSFEETPGDTRSDSHFVTVEYQGESYEVVVKLAPEVDSTFAVEPFLHEYVAERTDVPLPGILVFKEEPEQDVPPYFITERIHGDNLDEHFESFSMDERGAIMFEIGEILGDMHSTIAFEGYGRLDLDDGRLIVRDLSWDWRAYFEELTQGHIDQLAETTFEDLQPTARERLADRLSVVPKQGTPRLVHDDFRPGNLLIEPDGPEISAVLDWEKTLAGDPLYNLAQIELLFIDSVFRDPDEREQLRERLYEGYGTETDFDADESYQACKPLYQFSTLVWRMAGFDSIYGDASPLARTRAEAYYREQFTNLARTLEPDR</sequence>
<dbReference type="CDD" id="cd05154">
    <property type="entry name" value="ACAD10_11_N-like"/>
    <property type="match status" value="1"/>
</dbReference>
<dbReference type="InterPro" id="IPR002575">
    <property type="entry name" value="Aminoglycoside_PTrfase"/>
</dbReference>